<evidence type="ECO:0000313" key="2">
    <source>
        <dbReference type="Proteomes" id="UP001519296"/>
    </source>
</evidence>
<keyword evidence="2" id="KW-1185">Reference proteome</keyword>
<protein>
    <recommendedName>
        <fullName evidence="3">Transcriptional regulator</fullName>
    </recommendedName>
</protein>
<dbReference type="Proteomes" id="UP001519296">
    <property type="component" value="Unassembled WGS sequence"/>
</dbReference>
<evidence type="ECO:0008006" key="3">
    <source>
        <dbReference type="Google" id="ProtNLM"/>
    </source>
</evidence>
<name>A0ABS5B8F8_9STRE</name>
<comment type="caution">
    <text evidence="1">The sequence shown here is derived from an EMBL/GenBank/DDBJ whole genome shotgun (WGS) entry which is preliminary data.</text>
</comment>
<organism evidence="1 2">
    <name type="scientific">Streptococcus oricebi</name>
    <dbReference type="NCBI Taxonomy" id="1547447"/>
    <lineage>
        <taxon>Bacteria</taxon>
        <taxon>Bacillati</taxon>
        <taxon>Bacillota</taxon>
        <taxon>Bacilli</taxon>
        <taxon>Lactobacillales</taxon>
        <taxon>Streptococcaceae</taxon>
        <taxon>Streptococcus</taxon>
    </lineage>
</organism>
<gene>
    <name evidence="1" type="ORF">C4K46_10465</name>
</gene>
<accession>A0ABS5B8F8</accession>
<sequence>MKNRKRLLLGFLALIFILSVGLASFYLWKSQIFKKVEYDYASGKLSHIQLFGEHNQYVIFKGEGGVTQNYLVSMKTKAQVRDKTDHTQLKGDYWYVVTRDLRTPDLKEKKIDLYAALKNYDSSVVPWSWTPVYYEGRDYLSVTIGKNLERTRRAFLDLETGKFQDPPTGFDFKAYMAEINGSNIYSTTSLWEVLEKNLFISLDWSMFFAENRVENPKLDPNINFVKDHPDVAKRFVQGDYIYPRKGLVTRDSLYQDLRHWFAPVGQDKLEVTATDKKTGEVTVVNTYQDYRAWEEAHKGQ</sequence>
<proteinExistence type="predicted"/>
<dbReference type="RefSeq" id="WP_209629199.1">
    <property type="nucleotide sequence ID" value="NZ_PRDG01000009.1"/>
</dbReference>
<reference evidence="1 2" key="1">
    <citation type="submission" date="2018-02" db="EMBL/GenBank/DDBJ databases">
        <title>Draft genome sequence of Streptococcus oricebi CCUG 70868T type strain.</title>
        <authorList>
            <person name="Mendez V."/>
            <person name="Salva-Serra F."/>
            <person name="Jaen-Luchoro D."/>
            <person name="Gonzales-Siles L."/>
            <person name="Karlsson R."/>
            <person name="Engstrom-Jakobsson H."/>
            <person name="Busquets A."/>
            <person name="Gomila M."/>
            <person name="Pineiro-Iglesias B."/>
            <person name="Bennasar-Figueras A."/>
            <person name="Seeger M."/>
            <person name="Moore E."/>
        </authorList>
    </citation>
    <scope>NUCLEOTIDE SEQUENCE [LARGE SCALE GENOMIC DNA]</scope>
    <source>
        <strain evidence="1 2">CCUG 70868</strain>
    </source>
</reference>
<dbReference type="EMBL" id="PRDG01000009">
    <property type="protein sequence ID" value="MBP2624334.1"/>
    <property type="molecule type" value="Genomic_DNA"/>
</dbReference>
<evidence type="ECO:0000313" key="1">
    <source>
        <dbReference type="EMBL" id="MBP2624334.1"/>
    </source>
</evidence>